<dbReference type="AlphaFoldDB" id="A0A699KGN3"/>
<evidence type="ECO:0000313" key="1">
    <source>
        <dbReference type="EMBL" id="GFA90337.1"/>
    </source>
</evidence>
<proteinExistence type="predicted"/>
<gene>
    <name evidence="1" type="ORF">Tci_662309</name>
</gene>
<protein>
    <submittedName>
        <fullName evidence="1">Uncharacterized protein</fullName>
    </submittedName>
</protein>
<accession>A0A699KGN3</accession>
<organism evidence="1">
    <name type="scientific">Tanacetum cinerariifolium</name>
    <name type="common">Dalmatian daisy</name>
    <name type="synonym">Chrysanthemum cinerariifolium</name>
    <dbReference type="NCBI Taxonomy" id="118510"/>
    <lineage>
        <taxon>Eukaryota</taxon>
        <taxon>Viridiplantae</taxon>
        <taxon>Streptophyta</taxon>
        <taxon>Embryophyta</taxon>
        <taxon>Tracheophyta</taxon>
        <taxon>Spermatophyta</taxon>
        <taxon>Magnoliopsida</taxon>
        <taxon>eudicotyledons</taxon>
        <taxon>Gunneridae</taxon>
        <taxon>Pentapetalae</taxon>
        <taxon>asterids</taxon>
        <taxon>campanulids</taxon>
        <taxon>Asterales</taxon>
        <taxon>Asteraceae</taxon>
        <taxon>Asteroideae</taxon>
        <taxon>Anthemideae</taxon>
        <taxon>Anthemidinae</taxon>
        <taxon>Tanacetum</taxon>
    </lineage>
</organism>
<name>A0A699KGN3_TANCI</name>
<sequence>MEKLIEVSVKELRSDNGTKFRNHKLEDISDEKDPHEFTEFVDHPALNELDQPESADHLESAETQDNVIIDLISDIQLSPTTIPPSADVIIQTSVPQDRWSRENYIELVNIIGEPLTGITTRTRVRDSDATLSHECLYVNFLSKMELKNLIEALEEG</sequence>
<dbReference type="EMBL" id="BKCJ010510966">
    <property type="protein sequence ID" value="GFA90337.1"/>
    <property type="molecule type" value="Genomic_DNA"/>
</dbReference>
<comment type="caution">
    <text evidence="1">The sequence shown here is derived from an EMBL/GenBank/DDBJ whole genome shotgun (WGS) entry which is preliminary data.</text>
</comment>
<reference evidence="1" key="1">
    <citation type="journal article" date="2019" name="Sci. Rep.">
        <title>Draft genome of Tanacetum cinerariifolium, the natural source of mosquito coil.</title>
        <authorList>
            <person name="Yamashiro T."/>
            <person name="Shiraishi A."/>
            <person name="Satake H."/>
            <person name="Nakayama K."/>
        </authorList>
    </citation>
    <scope>NUCLEOTIDE SEQUENCE</scope>
</reference>